<protein>
    <recommendedName>
        <fullName evidence="3">histidine kinase</fullName>
        <ecNumber evidence="3">2.7.13.3</ecNumber>
    </recommendedName>
</protein>
<dbReference type="SMART" id="SM00387">
    <property type="entry name" value="HATPase_c"/>
    <property type="match status" value="1"/>
</dbReference>
<dbReference type="PANTHER" id="PTHR45436">
    <property type="entry name" value="SENSOR HISTIDINE KINASE YKOH"/>
    <property type="match status" value="1"/>
</dbReference>
<dbReference type="SUPFAM" id="SSF47384">
    <property type="entry name" value="Homodimeric domain of signal transducing histidine kinase"/>
    <property type="match status" value="1"/>
</dbReference>
<keyword evidence="8" id="KW-1133">Transmembrane helix</keyword>
<keyword evidence="10" id="KW-0472">Membrane</keyword>
<dbReference type="InterPro" id="IPR050428">
    <property type="entry name" value="TCS_sensor_his_kinase"/>
</dbReference>
<comment type="catalytic activity">
    <reaction evidence="1">
        <text>ATP + protein L-histidine = ADP + protein N-phospho-L-histidine.</text>
        <dbReference type="EC" id="2.7.13.3"/>
    </reaction>
</comment>
<comment type="caution">
    <text evidence="13">The sequence shown here is derived from an EMBL/GenBank/DDBJ whole genome shotgun (WGS) entry which is preliminary data.</text>
</comment>
<evidence type="ECO:0000256" key="5">
    <source>
        <dbReference type="ARBA" id="ARBA00022679"/>
    </source>
</evidence>
<accession>A0A4R6RMT3</accession>
<dbReference type="Gene3D" id="3.30.565.10">
    <property type="entry name" value="Histidine kinase-like ATPase, C-terminal domain"/>
    <property type="match status" value="1"/>
</dbReference>
<dbReference type="InterPro" id="IPR003594">
    <property type="entry name" value="HATPase_dom"/>
</dbReference>
<reference evidence="13 14" key="1">
    <citation type="submission" date="2019-03" db="EMBL/GenBank/DDBJ databases">
        <title>Genomic Encyclopedia of Type Strains, Phase IV (KMG-IV): sequencing the most valuable type-strain genomes for metagenomic binning, comparative biology and taxonomic classification.</title>
        <authorList>
            <person name="Goeker M."/>
        </authorList>
    </citation>
    <scope>NUCLEOTIDE SEQUENCE [LARGE SCALE GENOMIC DNA]</scope>
    <source>
        <strain evidence="13 14">DSM 102969</strain>
    </source>
</reference>
<evidence type="ECO:0000259" key="11">
    <source>
        <dbReference type="PROSITE" id="PS50109"/>
    </source>
</evidence>
<dbReference type="RefSeq" id="WP_126535568.1">
    <property type="nucleotide sequence ID" value="NZ_BSPM01000008.1"/>
</dbReference>
<sequence>MTGRRQHSIGRRLAVAGGVSVAVFAAVMAAIVLNFAHRASEEAYDRLLLASAQSMADAIRVDGSEITVDVPTSAFAMLAIDKDDRIFHRITEDPGLPITGYPDLAPDFAFAPGETVAFFDTDYAGARVRVAAARRLISAAGEPRRVAVLVAETVESRAALAAEIRAYALAPLAIACLAAIVMIPLSIKLVLRPVGAVERALAARDPSDLGPLATTEVPREIAPLVEALDHFVGRLRDTLERNRVFIADAAHQLRTPLAALRGLAEVAAAESDPAALSDQVERIRRNAVAASRITNQLLADATVSHRLQLGAREPVRLDRAAADAVNDALGFGGGRAIRFDVEDGAAGGLVAGDATALREAVRNLIENAFVHAPGEAAVDVTVAAVADDHLAVRVADRGPGIAAPDRERLFGRFERGAGAAEGGSGLGLAIVARVAAAHGGTARLDGRAGGGLVAEIVLPSAGREEEA</sequence>
<dbReference type="InterPro" id="IPR003660">
    <property type="entry name" value="HAMP_dom"/>
</dbReference>
<evidence type="ECO:0000256" key="3">
    <source>
        <dbReference type="ARBA" id="ARBA00012438"/>
    </source>
</evidence>
<dbReference type="PANTHER" id="PTHR45436:SF1">
    <property type="entry name" value="SENSOR PROTEIN QSEC"/>
    <property type="match status" value="1"/>
</dbReference>
<comment type="subcellular location">
    <subcellularLocation>
        <location evidence="2">Membrane</location>
    </subcellularLocation>
</comment>
<name>A0A4R6RMT3_9HYPH</name>
<dbReference type="SUPFAM" id="SSF55874">
    <property type="entry name" value="ATPase domain of HSP90 chaperone/DNA topoisomerase II/histidine kinase"/>
    <property type="match status" value="1"/>
</dbReference>
<evidence type="ECO:0000256" key="10">
    <source>
        <dbReference type="ARBA" id="ARBA00023136"/>
    </source>
</evidence>
<proteinExistence type="predicted"/>
<dbReference type="SMART" id="SM00388">
    <property type="entry name" value="HisKA"/>
    <property type="match status" value="1"/>
</dbReference>
<evidence type="ECO:0000256" key="8">
    <source>
        <dbReference type="ARBA" id="ARBA00022989"/>
    </source>
</evidence>
<dbReference type="AlphaFoldDB" id="A0A4R6RMT3"/>
<evidence type="ECO:0000256" key="1">
    <source>
        <dbReference type="ARBA" id="ARBA00000085"/>
    </source>
</evidence>
<dbReference type="PRINTS" id="PR00344">
    <property type="entry name" value="BCTRLSENSOR"/>
</dbReference>
<dbReference type="CDD" id="cd00075">
    <property type="entry name" value="HATPase"/>
    <property type="match status" value="1"/>
</dbReference>
<dbReference type="GO" id="GO:0000155">
    <property type="term" value="F:phosphorelay sensor kinase activity"/>
    <property type="evidence" value="ECO:0007669"/>
    <property type="project" value="InterPro"/>
</dbReference>
<dbReference type="PROSITE" id="PS50885">
    <property type="entry name" value="HAMP"/>
    <property type="match status" value="1"/>
</dbReference>
<keyword evidence="4" id="KW-0597">Phosphoprotein</keyword>
<feature type="domain" description="HAMP" evidence="12">
    <location>
        <begin position="188"/>
        <end position="240"/>
    </location>
</feature>
<dbReference type="InterPro" id="IPR005467">
    <property type="entry name" value="His_kinase_dom"/>
</dbReference>
<dbReference type="InterPro" id="IPR003661">
    <property type="entry name" value="HisK_dim/P_dom"/>
</dbReference>
<evidence type="ECO:0000313" key="14">
    <source>
        <dbReference type="Proteomes" id="UP000294547"/>
    </source>
</evidence>
<keyword evidence="6" id="KW-0812">Transmembrane</keyword>
<dbReference type="GO" id="GO:0005886">
    <property type="term" value="C:plasma membrane"/>
    <property type="evidence" value="ECO:0007669"/>
    <property type="project" value="TreeGrafter"/>
</dbReference>
<dbReference type="Gene3D" id="1.10.287.130">
    <property type="match status" value="1"/>
</dbReference>
<evidence type="ECO:0000256" key="9">
    <source>
        <dbReference type="ARBA" id="ARBA00023012"/>
    </source>
</evidence>
<dbReference type="InterPro" id="IPR036097">
    <property type="entry name" value="HisK_dim/P_sf"/>
</dbReference>
<organism evidence="13 14">
    <name type="scientific">Oharaeibacter diazotrophicus</name>
    <dbReference type="NCBI Taxonomy" id="1920512"/>
    <lineage>
        <taxon>Bacteria</taxon>
        <taxon>Pseudomonadati</taxon>
        <taxon>Pseudomonadota</taxon>
        <taxon>Alphaproteobacteria</taxon>
        <taxon>Hyphomicrobiales</taxon>
        <taxon>Pleomorphomonadaceae</taxon>
        <taxon>Oharaeibacter</taxon>
    </lineage>
</organism>
<dbReference type="InterPro" id="IPR036890">
    <property type="entry name" value="HATPase_C_sf"/>
</dbReference>
<evidence type="ECO:0000256" key="7">
    <source>
        <dbReference type="ARBA" id="ARBA00022777"/>
    </source>
</evidence>
<keyword evidence="5" id="KW-0808">Transferase</keyword>
<dbReference type="Pfam" id="PF08521">
    <property type="entry name" value="2CSK_N"/>
    <property type="match status" value="1"/>
</dbReference>
<dbReference type="Pfam" id="PF00512">
    <property type="entry name" value="HisKA"/>
    <property type="match status" value="1"/>
</dbReference>
<dbReference type="InterPro" id="IPR004358">
    <property type="entry name" value="Sig_transdc_His_kin-like_C"/>
</dbReference>
<dbReference type="InterPro" id="IPR013727">
    <property type="entry name" value="2CSK_N"/>
</dbReference>
<keyword evidence="7 13" id="KW-0418">Kinase</keyword>
<keyword evidence="9" id="KW-0902">Two-component regulatory system</keyword>
<dbReference type="EC" id="2.7.13.3" evidence="3"/>
<evidence type="ECO:0000256" key="6">
    <source>
        <dbReference type="ARBA" id="ARBA00022692"/>
    </source>
</evidence>
<feature type="domain" description="Histidine kinase" evidence="11">
    <location>
        <begin position="248"/>
        <end position="462"/>
    </location>
</feature>
<dbReference type="CDD" id="cd00082">
    <property type="entry name" value="HisKA"/>
    <property type="match status" value="1"/>
</dbReference>
<keyword evidence="14" id="KW-1185">Reference proteome</keyword>
<dbReference type="Proteomes" id="UP000294547">
    <property type="component" value="Unassembled WGS sequence"/>
</dbReference>
<evidence type="ECO:0000259" key="12">
    <source>
        <dbReference type="PROSITE" id="PS50885"/>
    </source>
</evidence>
<dbReference type="OrthoDB" id="8673316at2"/>
<dbReference type="Pfam" id="PF02518">
    <property type="entry name" value="HATPase_c"/>
    <property type="match status" value="1"/>
</dbReference>
<evidence type="ECO:0000256" key="2">
    <source>
        <dbReference type="ARBA" id="ARBA00004370"/>
    </source>
</evidence>
<evidence type="ECO:0000313" key="13">
    <source>
        <dbReference type="EMBL" id="TDP87357.1"/>
    </source>
</evidence>
<evidence type="ECO:0000256" key="4">
    <source>
        <dbReference type="ARBA" id="ARBA00022553"/>
    </source>
</evidence>
<gene>
    <name evidence="13" type="ORF">EDD54_1251</name>
</gene>
<dbReference type="PROSITE" id="PS50109">
    <property type="entry name" value="HIS_KIN"/>
    <property type="match status" value="1"/>
</dbReference>
<dbReference type="EMBL" id="SNXY01000006">
    <property type="protein sequence ID" value="TDP87357.1"/>
    <property type="molecule type" value="Genomic_DNA"/>
</dbReference>